<evidence type="ECO:0000313" key="8">
    <source>
        <dbReference type="Proteomes" id="UP000187266"/>
    </source>
</evidence>
<proteinExistence type="inferred from homology"/>
<dbReference type="PANTHER" id="PTHR10695">
    <property type="entry name" value="DEPHOSPHO-COA KINASE-RELATED"/>
    <property type="match status" value="1"/>
</dbReference>
<dbReference type="CDD" id="cd02022">
    <property type="entry name" value="DPCK"/>
    <property type="match status" value="1"/>
</dbReference>
<dbReference type="EC" id="2.7.1.24" evidence="5 6"/>
<keyword evidence="2 5" id="KW-0547">Nucleotide-binding</keyword>
<comment type="similarity">
    <text evidence="1 5">Belongs to the CoaE family.</text>
</comment>
<keyword evidence="5" id="KW-0963">Cytoplasm</keyword>
<keyword evidence="4 5" id="KW-0173">Coenzyme A biosynthesis</keyword>
<keyword evidence="5 7" id="KW-0418">Kinase</keyword>
<dbReference type="GO" id="GO:0005737">
    <property type="term" value="C:cytoplasm"/>
    <property type="evidence" value="ECO:0007669"/>
    <property type="project" value="UniProtKB-SubCell"/>
</dbReference>
<keyword evidence="3 5" id="KW-0067">ATP-binding</keyword>
<comment type="pathway">
    <text evidence="5">Cofactor biosynthesis; coenzyme A biosynthesis; CoA from (R)-pantothenate: step 5/5.</text>
</comment>
<evidence type="ECO:0000256" key="4">
    <source>
        <dbReference type="ARBA" id="ARBA00022993"/>
    </source>
</evidence>
<accession>A0A1U7DIK6</accession>
<comment type="catalytic activity">
    <reaction evidence="5">
        <text>3'-dephospho-CoA + ATP = ADP + CoA + H(+)</text>
        <dbReference type="Rhea" id="RHEA:18245"/>
        <dbReference type="ChEBI" id="CHEBI:15378"/>
        <dbReference type="ChEBI" id="CHEBI:30616"/>
        <dbReference type="ChEBI" id="CHEBI:57287"/>
        <dbReference type="ChEBI" id="CHEBI:57328"/>
        <dbReference type="ChEBI" id="CHEBI:456216"/>
        <dbReference type="EC" id="2.7.1.24"/>
    </reaction>
</comment>
<dbReference type="GO" id="GO:0004140">
    <property type="term" value="F:dephospho-CoA kinase activity"/>
    <property type="evidence" value="ECO:0007669"/>
    <property type="project" value="UniProtKB-UniRule"/>
</dbReference>
<protein>
    <recommendedName>
        <fullName evidence="5 6">Dephospho-CoA kinase</fullName>
        <ecNumber evidence="5 6">2.7.1.24</ecNumber>
    </recommendedName>
    <alternativeName>
        <fullName evidence="5">Dephosphocoenzyme A kinase</fullName>
    </alternativeName>
</protein>
<dbReference type="Proteomes" id="UP000187266">
    <property type="component" value="Chromosome"/>
</dbReference>
<evidence type="ECO:0000313" key="7">
    <source>
        <dbReference type="EMBL" id="APX89824.1"/>
    </source>
</evidence>
<dbReference type="PANTHER" id="PTHR10695:SF46">
    <property type="entry name" value="BIFUNCTIONAL COENZYME A SYNTHASE-RELATED"/>
    <property type="match status" value="1"/>
</dbReference>
<dbReference type="AlphaFoldDB" id="A0A1U7DIK6"/>
<keyword evidence="8" id="KW-1185">Reference proteome</keyword>
<dbReference type="InterPro" id="IPR027417">
    <property type="entry name" value="P-loop_NTPase"/>
</dbReference>
<evidence type="ECO:0000256" key="3">
    <source>
        <dbReference type="ARBA" id="ARBA00022840"/>
    </source>
</evidence>
<comment type="subcellular location">
    <subcellularLocation>
        <location evidence="5">Cytoplasm</location>
    </subcellularLocation>
</comment>
<dbReference type="InterPro" id="IPR001977">
    <property type="entry name" value="Depp_CoAkinase"/>
</dbReference>
<organism evidence="7 8">
    <name type="scientific">Brevirhabdus pacifica</name>
    <dbReference type="NCBI Taxonomy" id="1267768"/>
    <lineage>
        <taxon>Bacteria</taxon>
        <taxon>Pseudomonadati</taxon>
        <taxon>Pseudomonadota</taxon>
        <taxon>Alphaproteobacteria</taxon>
        <taxon>Rhodobacterales</taxon>
        <taxon>Paracoccaceae</taxon>
        <taxon>Brevirhabdus</taxon>
    </lineage>
</organism>
<dbReference type="NCBIfam" id="TIGR00152">
    <property type="entry name" value="dephospho-CoA kinase"/>
    <property type="match status" value="1"/>
</dbReference>
<dbReference type="RefSeq" id="WP_076979845.1">
    <property type="nucleotide sequence ID" value="NZ_MTCO01000042.1"/>
</dbReference>
<dbReference type="STRING" id="1267768.BV394_08930"/>
<reference evidence="7 8" key="1">
    <citation type="submission" date="2017-01" db="EMBL/GenBank/DDBJ databases">
        <title>Genomic analysis of Xuhuaishuia manganoxidans DY6-4.</title>
        <authorList>
            <person name="Wang X."/>
        </authorList>
    </citation>
    <scope>NUCLEOTIDE SEQUENCE [LARGE SCALE GENOMIC DNA]</scope>
    <source>
        <strain evidence="7 8">DY6-4</strain>
    </source>
</reference>
<evidence type="ECO:0000256" key="2">
    <source>
        <dbReference type="ARBA" id="ARBA00022741"/>
    </source>
</evidence>
<dbReference type="Pfam" id="PF01121">
    <property type="entry name" value="CoaE"/>
    <property type="match status" value="1"/>
</dbReference>
<dbReference type="GO" id="GO:0015937">
    <property type="term" value="P:coenzyme A biosynthetic process"/>
    <property type="evidence" value="ECO:0007669"/>
    <property type="project" value="UniProtKB-UniRule"/>
</dbReference>
<gene>
    <name evidence="5" type="primary">coaE</name>
    <name evidence="7" type="ORF">BV394_08930</name>
</gene>
<evidence type="ECO:0000256" key="1">
    <source>
        <dbReference type="ARBA" id="ARBA00009018"/>
    </source>
</evidence>
<dbReference type="EMBL" id="CP019124">
    <property type="protein sequence ID" value="APX89824.1"/>
    <property type="molecule type" value="Genomic_DNA"/>
</dbReference>
<sequence>MTRPHLIGLTGSIGMGKSTTAGLFAAEGVPVWDADAAVHRLYGPGGAAVAPLARICPDAIVEDATGQAIVDRQRLKDWIARDDAALPRIEAIVHPLVGADRAAFLDEAARAGADIVVLDIPLIFETGAADRFDTLVVVSAPAEVQRARVLARGTMTEAEFENILARQVPDAEKRRRADHVIPTTTLEAAAAAVRQILEQIRGNRDA</sequence>
<name>A0A1U7DIK6_9RHOB</name>
<dbReference type="SUPFAM" id="SSF52540">
    <property type="entry name" value="P-loop containing nucleoside triphosphate hydrolases"/>
    <property type="match status" value="1"/>
</dbReference>
<accession>A0A2M9DB59</accession>
<dbReference type="GO" id="GO:0005524">
    <property type="term" value="F:ATP binding"/>
    <property type="evidence" value="ECO:0007669"/>
    <property type="project" value="UniProtKB-UniRule"/>
</dbReference>
<comment type="function">
    <text evidence="5">Catalyzes the phosphorylation of the 3'-hydroxyl group of dephosphocoenzyme A to form coenzyme A.</text>
</comment>
<evidence type="ECO:0000256" key="5">
    <source>
        <dbReference type="HAMAP-Rule" id="MF_00376"/>
    </source>
</evidence>
<keyword evidence="5" id="KW-0808">Transferase</keyword>
<dbReference type="PROSITE" id="PS51219">
    <property type="entry name" value="DPCK"/>
    <property type="match status" value="1"/>
</dbReference>
<feature type="binding site" evidence="5">
    <location>
        <begin position="14"/>
        <end position="19"/>
    </location>
    <ligand>
        <name>ATP</name>
        <dbReference type="ChEBI" id="CHEBI:30616"/>
    </ligand>
</feature>
<dbReference type="UniPathway" id="UPA00241">
    <property type="reaction ID" value="UER00356"/>
</dbReference>
<evidence type="ECO:0000256" key="6">
    <source>
        <dbReference type="NCBIfam" id="TIGR00152"/>
    </source>
</evidence>
<dbReference type="Gene3D" id="3.40.50.300">
    <property type="entry name" value="P-loop containing nucleotide triphosphate hydrolases"/>
    <property type="match status" value="1"/>
</dbReference>
<dbReference type="OrthoDB" id="9812943at2"/>
<dbReference type="HAMAP" id="MF_00376">
    <property type="entry name" value="Dephospho_CoA_kinase"/>
    <property type="match status" value="1"/>
</dbReference>